<accession>A0A1J1IXI3</accession>
<sequence>MDECYKTASNNNNHQILFVNFLNVETSIRQRIEISSNSNTSLKATVKKLRSGYRFIRHYYEIQIIRSIQGIAFHLESFLDQNVQRMKSTKQYLPAFRKLIFLPFAAVDMQIFQGKHKMNCSYPFLFCSS</sequence>
<name>A0A1J1IXI3_9DIPT</name>
<proteinExistence type="predicted"/>
<organism evidence="1 2">
    <name type="scientific">Clunio marinus</name>
    <dbReference type="NCBI Taxonomy" id="568069"/>
    <lineage>
        <taxon>Eukaryota</taxon>
        <taxon>Metazoa</taxon>
        <taxon>Ecdysozoa</taxon>
        <taxon>Arthropoda</taxon>
        <taxon>Hexapoda</taxon>
        <taxon>Insecta</taxon>
        <taxon>Pterygota</taxon>
        <taxon>Neoptera</taxon>
        <taxon>Endopterygota</taxon>
        <taxon>Diptera</taxon>
        <taxon>Nematocera</taxon>
        <taxon>Chironomoidea</taxon>
        <taxon>Chironomidae</taxon>
        <taxon>Clunio</taxon>
    </lineage>
</organism>
<dbReference type="Proteomes" id="UP000183832">
    <property type="component" value="Unassembled WGS sequence"/>
</dbReference>
<gene>
    <name evidence="1" type="ORF">CLUMA_CG017511</name>
</gene>
<protein>
    <submittedName>
        <fullName evidence="1">CLUMA_CG017511, isoform A</fullName>
    </submittedName>
</protein>
<reference evidence="1 2" key="1">
    <citation type="submission" date="2015-04" db="EMBL/GenBank/DDBJ databases">
        <authorList>
            <person name="Syromyatnikov M.Y."/>
            <person name="Popov V.N."/>
        </authorList>
    </citation>
    <scope>NUCLEOTIDE SEQUENCE [LARGE SCALE GENOMIC DNA]</scope>
</reference>
<evidence type="ECO:0000313" key="2">
    <source>
        <dbReference type="Proteomes" id="UP000183832"/>
    </source>
</evidence>
<keyword evidence="2" id="KW-1185">Reference proteome</keyword>
<dbReference type="EMBL" id="CVRI01000063">
    <property type="protein sequence ID" value="CRL04426.1"/>
    <property type="molecule type" value="Genomic_DNA"/>
</dbReference>
<dbReference type="AlphaFoldDB" id="A0A1J1IXI3"/>
<evidence type="ECO:0000313" key="1">
    <source>
        <dbReference type="EMBL" id="CRL04426.1"/>
    </source>
</evidence>